<accession>A0A5C1QCV6</accession>
<dbReference type="PANTHER" id="PTHR42901:SF1">
    <property type="entry name" value="ALCOHOL DEHYDROGENASE"/>
    <property type="match status" value="1"/>
</dbReference>
<dbReference type="Proteomes" id="UP000323824">
    <property type="component" value="Chromosome"/>
</dbReference>
<dbReference type="InterPro" id="IPR036291">
    <property type="entry name" value="NAD(P)-bd_dom_sf"/>
</dbReference>
<protein>
    <submittedName>
        <fullName evidence="3">SDR family NAD(P)-dependent oxidoreductase</fullName>
    </submittedName>
</protein>
<sequence length="136" mass="15289">MNLKASDWLGFLYTSRLKQKSCNLQADGKWVLITGATSGIGYITSLKYASMGTNIILLVRNPITGSKLKEKLERDYSILCKLYIADFEDLESVKKSAELIVEQNRVIDILINNAGAYRTKKDYLVMGSTQFLLLTI</sequence>
<evidence type="ECO:0000313" key="3">
    <source>
        <dbReference type="EMBL" id="QEN05953.1"/>
    </source>
</evidence>
<dbReference type="Pfam" id="PF00106">
    <property type="entry name" value="adh_short"/>
    <property type="match status" value="1"/>
</dbReference>
<proteinExistence type="inferred from homology"/>
<dbReference type="SUPFAM" id="SSF51735">
    <property type="entry name" value="NAD(P)-binding Rossmann-fold domains"/>
    <property type="match status" value="1"/>
</dbReference>
<dbReference type="RefSeq" id="WP_149569187.1">
    <property type="nucleotide sequence ID" value="NZ_CP035807.1"/>
</dbReference>
<dbReference type="EMBL" id="CP035807">
    <property type="protein sequence ID" value="QEN05953.1"/>
    <property type="molecule type" value="Genomic_DNA"/>
</dbReference>
<dbReference type="GO" id="GO:0016491">
    <property type="term" value="F:oxidoreductase activity"/>
    <property type="evidence" value="ECO:0007669"/>
    <property type="project" value="UniProtKB-KW"/>
</dbReference>
<gene>
    <name evidence="3" type="ORF">EW093_15035</name>
</gene>
<dbReference type="PANTHER" id="PTHR42901">
    <property type="entry name" value="ALCOHOL DEHYDROGENASE"/>
    <property type="match status" value="1"/>
</dbReference>
<reference evidence="3 4" key="1">
    <citation type="submission" date="2019-02" db="EMBL/GenBank/DDBJ databases">
        <authorList>
            <person name="Fomenkov A."/>
            <person name="Dubinina G."/>
            <person name="Grabovich M."/>
            <person name="Vincze T."/>
            <person name="Roberts R.J."/>
        </authorList>
    </citation>
    <scope>NUCLEOTIDE SEQUENCE [LARGE SCALE GENOMIC DNA]</scope>
    <source>
        <strain evidence="3 4">P</strain>
    </source>
</reference>
<evidence type="ECO:0000256" key="1">
    <source>
        <dbReference type="ARBA" id="ARBA00006484"/>
    </source>
</evidence>
<dbReference type="InterPro" id="IPR002347">
    <property type="entry name" value="SDR_fam"/>
</dbReference>
<comment type="similarity">
    <text evidence="1">Belongs to the short-chain dehydrogenases/reductases (SDR) family.</text>
</comment>
<dbReference type="OrthoDB" id="5786478at2"/>
<keyword evidence="4" id="KW-1185">Reference proteome</keyword>
<name>A0A5C1QCV6_9SPIO</name>
<keyword evidence="2" id="KW-0560">Oxidoreductase</keyword>
<evidence type="ECO:0000313" key="4">
    <source>
        <dbReference type="Proteomes" id="UP000323824"/>
    </source>
</evidence>
<dbReference type="KEGG" id="sper:EW093_15035"/>
<evidence type="ECO:0000256" key="2">
    <source>
        <dbReference type="ARBA" id="ARBA00023002"/>
    </source>
</evidence>
<dbReference type="AlphaFoldDB" id="A0A5C1QCV6"/>
<organism evidence="3 4">
    <name type="scientific">Thiospirochaeta perfilievii</name>
    <dbReference type="NCBI Taxonomy" id="252967"/>
    <lineage>
        <taxon>Bacteria</taxon>
        <taxon>Pseudomonadati</taxon>
        <taxon>Spirochaetota</taxon>
        <taxon>Spirochaetia</taxon>
        <taxon>Spirochaetales</taxon>
        <taxon>Spirochaetaceae</taxon>
        <taxon>Thiospirochaeta</taxon>
    </lineage>
</organism>
<reference evidence="3 4" key="2">
    <citation type="submission" date="2019-09" db="EMBL/GenBank/DDBJ databases">
        <title>Complete Genome Sequence and Methylome Analysis of free living Spirochaetas.</title>
        <authorList>
            <person name="Leshcheva N."/>
            <person name="Mikheeva N."/>
        </authorList>
    </citation>
    <scope>NUCLEOTIDE SEQUENCE [LARGE SCALE GENOMIC DNA]</scope>
    <source>
        <strain evidence="3 4">P</strain>
    </source>
</reference>
<dbReference type="Gene3D" id="3.40.50.720">
    <property type="entry name" value="NAD(P)-binding Rossmann-like Domain"/>
    <property type="match status" value="1"/>
</dbReference>
<dbReference type="PRINTS" id="PR00081">
    <property type="entry name" value="GDHRDH"/>
</dbReference>